<dbReference type="Proteomes" id="UP001189429">
    <property type="component" value="Unassembled WGS sequence"/>
</dbReference>
<protein>
    <submittedName>
        <fullName evidence="2">Uncharacterized protein</fullName>
    </submittedName>
</protein>
<evidence type="ECO:0000313" key="3">
    <source>
        <dbReference type="Proteomes" id="UP001189429"/>
    </source>
</evidence>
<evidence type="ECO:0000313" key="2">
    <source>
        <dbReference type="EMBL" id="CAK0910045.1"/>
    </source>
</evidence>
<organism evidence="2 3">
    <name type="scientific">Prorocentrum cordatum</name>
    <dbReference type="NCBI Taxonomy" id="2364126"/>
    <lineage>
        <taxon>Eukaryota</taxon>
        <taxon>Sar</taxon>
        <taxon>Alveolata</taxon>
        <taxon>Dinophyceae</taxon>
        <taxon>Prorocentrales</taxon>
        <taxon>Prorocentraceae</taxon>
        <taxon>Prorocentrum</taxon>
    </lineage>
</organism>
<feature type="region of interest" description="Disordered" evidence="1">
    <location>
        <begin position="1"/>
        <end position="23"/>
    </location>
</feature>
<dbReference type="EMBL" id="CAUYUJ010022312">
    <property type="protein sequence ID" value="CAK0910045.1"/>
    <property type="molecule type" value="Genomic_DNA"/>
</dbReference>
<feature type="non-terminal residue" evidence="2">
    <location>
        <position position="118"/>
    </location>
</feature>
<feature type="non-terminal residue" evidence="2">
    <location>
        <position position="1"/>
    </location>
</feature>
<proteinExistence type="predicted"/>
<evidence type="ECO:0000256" key="1">
    <source>
        <dbReference type="SAM" id="MobiDB-lite"/>
    </source>
</evidence>
<reference evidence="2" key="1">
    <citation type="submission" date="2023-10" db="EMBL/GenBank/DDBJ databases">
        <authorList>
            <person name="Chen Y."/>
            <person name="Shah S."/>
            <person name="Dougan E. K."/>
            <person name="Thang M."/>
            <person name="Chan C."/>
        </authorList>
    </citation>
    <scope>NUCLEOTIDE SEQUENCE [LARGE SCALE GENOMIC DNA]</scope>
</reference>
<comment type="caution">
    <text evidence="2">The sequence shown here is derived from an EMBL/GenBank/DDBJ whole genome shotgun (WGS) entry which is preliminary data.</text>
</comment>
<name>A0ABN9YGA5_9DINO</name>
<gene>
    <name evidence="2" type="ORF">PCOR1329_LOCUS84307</name>
</gene>
<keyword evidence="3" id="KW-1185">Reference proteome</keyword>
<sequence length="118" mass="12145">FGPPPAAPAEGERRTDPADGGAYSLDEFVEVYGGSRERPPPNWLQASAPAEQGYAASLPASVPASAAGPEWGAPCSGQGALAAAERRIDPADGNAYTLEDFVDAYGGSSTAPPFQWHQ</sequence>
<accession>A0ABN9YGA5</accession>